<keyword evidence="1 4" id="KW-0812">Transmembrane</keyword>
<feature type="transmembrane region" description="Helical" evidence="4">
    <location>
        <begin position="353"/>
        <end position="373"/>
    </location>
</feature>
<feature type="transmembrane region" description="Helical" evidence="4">
    <location>
        <begin position="229"/>
        <end position="254"/>
    </location>
</feature>
<accession>A0ABX2CBW7</accession>
<dbReference type="EMBL" id="JABFDN010000003">
    <property type="protein sequence ID" value="NPU65704.1"/>
    <property type="molecule type" value="Genomic_DNA"/>
</dbReference>
<dbReference type="InterPro" id="IPR011701">
    <property type="entry name" value="MFS"/>
</dbReference>
<sequence>MSNQAADLGTAARAQGWRTPLIIIICGCAIALLSFGPRSSLGFFVQPMSREFAWGRDVFALAVAVQNLLWGLGQPLAGAIADRFGVMRVICVGALLYAGGLLMMRYATTPLSLNVGAGVLVGFGLSGCSFNLILSAFSKLLPPERRGVALGAGTAAGSLGQFLFAPFGVALIDQFGWQSALMVFATLMLFIVPLSLAVATPPAAEAKPSEAEQQSFTTALMEAFGHRSYVLLVLGFFTCGFQLAFITVHLPAFLVDRGLSAQVGGWVIAAIGLFNIIGSLSVGWLQSRLPKRYILSFIYFTRALATLAFISFPVTAASAIAFGAVSGLAWLSTVPPTSSLVAIMFGTRWLATLYGFAFVSHQVGGFLGVWLGGIVFERYGSYTPIWWLSILFGVLSALINLPIVEKPVARAVPAT</sequence>
<feature type="domain" description="Major facilitator superfamily (MFS) profile" evidence="5">
    <location>
        <begin position="20"/>
        <end position="408"/>
    </location>
</feature>
<dbReference type="InterPro" id="IPR020846">
    <property type="entry name" value="MFS_dom"/>
</dbReference>
<keyword evidence="2 4" id="KW-1133">Transmembrane helix</keyword>
<evidence type="ECO:0000256" key="1">
    <source>
        <dbReference type="ARBA" id="ARBA00022692"/>
    </source>
</evidence>
<feature type="transmembrane region" description="Helical" evidence="4">
    <location>
        <begin position="58"/>
        <end position="77"/>
    </location>
</feature>
<dbReference type="PANTHER" id="PTHR11360">
    <property type="entry name" value="MONOCARBOXYLATE TRANSPORTER"/>
    <property type="match status" value="1"/>
</dbReference>
<protein>
    <submittedName>
        <fullName evidence="6">MFS transporter</fullName>
    </submittedName>
</protein>
<reference evidence="6" key="1">
    <citation type="submission" date="2020-05" db="EMBL/GenBank/DDBJ databases">
        <title>Nod-independent and nitrogen-fixing Bradyrhizobium aeschynomene sp. nov. isolated from nodules of Aeschynomene indica.</title>
        <authorList>
            <person name="Zhang Z."/>
        </authorList>
    </citation>
    <scope>NUCLEOTIDE SEQUENCE</scope>
    <source>
        <strain evidence="6">83012</strain>
    </source>
</reference>
<feature type="transmembrane region" description="Helical" evidence="4">
    <location>
        <begin position="297"/>
        <end position="322"/>
    </location>
</feature>
<keyword evidence="3 4" id="KW-0472">Membrane</keyword>
<evidence type="ECO:0000259" key="5">
    <source>
        <dbReference type="PROSITE" id="PS50850"/>
    </source>
</evidence>
<organism evidence="6 7">
    <name type="scientific">Bradyrhizobium aeschynomenes</name>
    <dbReference type="NCBI Taxonomy" id="2734909"/>
    <lineage>
        <taxon>Bacteria</taxon>
        <taxon>Pseudomonadati</taxon>
        <taxon>Pseudomonadota</taxon>
        <taxon>Alphaproteobacteria</taxon>
        <taxon>Hyphomicrobiales</taxon>
        <taxon>Nitrobacteraceae</taxon>
        <taxon>Bradyrhizobium</taxon>
    </lineage>
</organism>
<dbReference type="RefSeq" id="WP_172110794.1">
    <property type="nucleotide sequence ID" value="NZ_JABFDN010000003.1"/>
</dbReference>
<feature type="transmembrane region" description="Helical" evidence="4">
    <location>
        <begin position="266"/>
        <end position="285"/>
    </location>
</feature>
<dbReference type="Proteomes" id="UP000886476">
    <property type="component" value="Unassembled WGS sequence"/>
</dbReference>
<evidence type="ECO:0000256" key="2">
    <source>
        <dbReference type="ARBA" id="ARBA00022989"/>
    </source>
</evidence>
<evidence type="ECO:0000256" key="3">
    <source>
        <dbReference type="ARBA" id="ARBA00023136"/>
    </source>
</evidence>
<comment type="caution">
    <text evidence="6">The sequence shown here is derived from an EMBL/GenBank/DDBJ whole genome shotgun (WGS) entry which is preliminary data.</text>
</comment>
<dbReference type="PANTHER" id="PTHR11360:SF284">
    <property type="entry name" value="EG:103B4.3 PROTEIN-RELATED"/>
    <property type="match status" value="1"/>
</dbReference>
<dbReference type="SUPFAM" id="SSF103473">
    <property type="entry name" value="MFS general substrate transporter"/>
    <property type="match status" value="1"/>
</dbReference>
<evidence type="ECO:0000313" key="7">
    <source>
        <dbReference type="Proteomes" id="UP000886476"/>
    </source>
</evidence>
<feature type="transmembrane region" description="Helical" evidence="4">
    <location>
        <begin position="21"/>
        <end position="38"/>
    </location>
</feature>
<dbReference type="CDD" id="cd17355">
    <property type="entry name" value="MFS_YcxA_like"/>
    <property type="match status" value="1"/>
</dbReference>
<dbReference type="Pfam" id="PF07690">
    <property type="entry name" value="MFS_1"/>
    <property type="match status" value="1"/>
</dbReference>
<name>A0ABX2CBW7_9BRAD</name>
<gene>
    <name evidence="6" type="ORF">HL667_11930</name>
</gene>
<dbReference type="Gene3D" id="1.20.1250.20">
    <property type="entry name" value="MFS general substrate transporter like domains"/>
    <property type="match status" value="2"/>
</dbReference>
<dbReference type="PROSITE" id="PS50850">
    <property type="entry name" value="MFS"/>
    <property type="match status" value="1"/>
</dbReference>
<feature type="transmembrane region" description="Helical" evidence="4">
    <location>
        <begin position="328"/>
        <end position="346"/>
    </location>
</feature>
<evidence type="ECO:0000313" key="6">
    <source>
        <dbReference type="EMBL" id="NPU65704.1"/>
    </source>
</evidence>
<feature type="transmembrane region" description="Helical" evidence="4">
    <location>
        <begin position="178"/>
        <end position="199"/>
    </location>
</feature>
<feature type="transmembrane region" description="Helical" evidence="4">
    <location>
        <begin position="385"/>
        <end position="404"/>
    </location>
</feature>
<proteinExistence type="predicted"/>
<feature type="transmembrane region" description="Helical" evidence="4">
    <location>
        <begin position="113"/>
        <end position="137"/>
    </location>
</feature>
<evidence type="ECO:0000256" key="4">
    <source>
        <dbReference type="SAM" id="Phobius"/>
    </source>
</evidence>
<dbReference type="InterPro" id="IPR036259">
    <property type="entry name" value="MFS_trans_sf"/>
</dbReference>
<dbReference type="InterPro" id="IPR050327">
    <property type="entry name" value="Proton-linked_MCT"/>
</dbReference>
<feature type="transmembrane region" description="Helical" evidence="4">
    <location>
        <begin position="149"/>
        <end position="172"/>
    </location>
</feature>
<feature type="transmembrane region" description="Helical" evidence="4">
    <location>
        <begin position="89"/>
        <end position="107"/>
    </location>
</feature>
<keyword evidence="7" id="KW-1185">Reference proteome</keyword>